<evidence type="ECO:0000256" key="10">
    <source>
        <dbReference type="SAM" id="MobiDB-lite"/>
    </source>
</evidence>
<keyword evidence="2 9" id="KW-0853">WD repeat</keyword>
<dbReference type="Pfam" id="PF00400">
    <property type="entry name" value="WD40"/>
    <property type="match status" value="6"/>
</dbReference>
<keyword evidence="3" id="KW-0479">Metal-binding</keyword>
<evidence type="ECO:0000313" key="13">
    <source>
        <dbReference type="Proteomes" id="UP000030762"/>
    </source>
</evidence>
<dbReference type="Gene3D" id="2.130.10.10">
    <property type="entry name" value="YVTN repeat-like/Quinoprotein amine dehydrogenase"/>
    <property type="match status" value="2"/>
</dbReference>
<dbReference type="PROSITE" id="PS50082">
    <property type="entry name" value="WD_REPEATS_2"/>
    <property type="match status" value="6"/>
</dbReference>
<feature type="repeat" description="WD" evidence="9">
    <location>
        <begin position="145"/>
        <end position="177"/>
    </location>
</feature>
<dbReference type="InterPro" id="IPR001878">
    <property type="entry name" value="Znf_CCHC"/>
</dbReference>
<gene>
    <name evidence="12" type="ORF">SDRG_14069</name>
</gene>
<keyword evidence="7" id="KW-0539">Nucleus</keyword>
<dbReference type="OMA" id="IQWHPAG"/>
<feature type="compositionally biased region" description="Gly residues" evidence="10">
    <location>
        <begin position="7"/>
        <end position="27"/>
    </location>
</feature>
<sequence length="579" mass="65008">MQRGGHGHYGGGHHGGEGGGGYGGGGFDKQRSRKPIVRKCIDPNSTFISYITQRKFARDYRDLPPQYSMNPHSAYKRYMLPPGAFGRDDLMSCVATKFCRSSTNKQRCPVNCLMWTPEGRRLITGNSVGEFTLWNGLAFNFETILQAHDDAVRAMVWSHNDNWFVTADHGGVIKYWQSSMTNVQLVHGHREAVRSLSFSPTDYKFVSCSDDATVKIWDFESVKEERVLTGHGWDVKCVAYHPSKALLASGSKDNLVKIWDPKSGASLNTLHGHKNTVVKVAWNQNGNWLLTASRDQLIKLYDIRTLKEFATMKGHTREVTSLAWHPIYESLFLSGSYDGSLLYWQVGKETPIATVPHAHDNAVWDIQWHPAGHVVSTGSNDHSTKFWSRNRPGDCMDDKYNNLQAPTDDRVASAVPGMDALLTPYGSQKPTSLPGRRPPPDNYTCNRCGTKGHWIEDCPHKDEMTQKAPPPGYLCKRCNIAGHYISDCPQAKIPPPSYVCHKCRQKGHWKQDCPNDLPHSNKRGPPDGPEHEAKRFEQDFMASMVSRNSGYTSHSSNNHSSGGSFNRDRDYGGRPRSNW</sequence>
<dbReference type="InterPro" id="IPR036875">
    <property type="entry name" value="Znf_CCHC_sf"/>
</dbReference>
<dbReference type="PROSITE" id="PS50294">
    <property type="entry name" value="WD_REPEATS_REGION"/>
    <property type="match status" value="6"/>
</dbReference>
<feature type="domain" description="CCHC-type" evidence="11">
    <location>
        <begin position="500"/>
        <end position="515"/>
    </location>
</feature>
<dbReference type="InterPro" id="IPR045245">
    <property type="entry name" value="Pfs2-like"/>
</dbReference>
<feature type="repeat" description="WD" evidence="9">
    <location>
        <begin position="270"/>
        <end position="311"/>
    </location>
</feature>
<dbReference type="eggNOG" id="KOG0284">
    <property type="taxonomic scope" value="Eukaryota"/>
</dbReference>
<dbReference type="GO" id="GO:0003676">
    <property type="term" value="F:nucleic acid binding"/>
    <property type="evidence" value="ECO:0007669"/>
    <property type="project" value="InterPro"/>
</dbReference>
<dbReference type="PANTHER" id="PTHR22836:SF0">
    <property type="entry name" value="PRE-MRNA 3' END PROCESSING PROTEIN WDR33"/>
    <property type="match status" value="1"/>
</dbReference>
<dbReference type="SUPFAM" id="SSF50978">
    <property type="entry name" value="WD40 repeat-like"/>
    <property type="match status" value="1"/>
</dbReference>
<accession>T0Q100</accession>
<keyword evidence="4" id="KW-0677">Repeat</keyword>
<dbReference type="Proteomes" id="UP000030762">
    <property type="component" value="Unassembled WGS sequence"/>
</dbReference>
<feature type="repeat" description="WD" evidence="9">
    <location>
        <begin position="186"/>
        <end position="227"/>
    </location>
</feature>
<dbReference type="InParanoid" id="T0Q100"/>
<dbReference type="GO" id="GO:0031124">
    <property type="term" value="P:mRNA 3'-end processing"/>
    <property type="evidence" value="ECO:0007669"/>
    <property type="project" value="InterPro"/>
</dbReference>
<dbReference type="SMART" id="SM00320">
    <property type="entry name" value="WD40"/>
    <property type="match status" value="7"/>
</dbReference>
<evidence type="ECO:0000256" key="3">
    <source>
        <dbReference type="ARBA" id="ARBA00022723"/>
    </source>
</evidence>
<evidence type="ECO:0000256" key="1">
    <source>
        <dbReference type="ARBA" id="ARBA00004123"/>
    </source>
</evidence>
<dbReference type="InterPro" id="IPR015943">
    <property type="entry name" value="WD40/YVTN_repeat-like_dom_sf"/>
</dbReference>
<feature type="domain" description="CCHC-type" evidence="11">
    <location>
        <begin position="445"/>
        <end position="459"/>
    </location>
</feature>
<feature type="domain" description="CCHC-type" evidence="11">
    <location>
        <begin position="475"/>
        <end position="490"/>
    </location>
</feature>
<dbReference type="PRINTS" id="PR00320">
    <property type="entry name" value="GPROTEINBRPT"/>
</dbReference>
<feature type="region of interest" description="Disordered" evidence="10">
    <location>
        <begin position="511"/>
        <end position="579"/>
    </location>
</feature>
<evidence type="ECO:0000256" key="7">
    <source>
        <dbReference type="ARBA" id="ARBA00023242"/>
    </source>
</evidence>
<dbReference type="SUPFAM" id="SSF57756">
    <property type="entry name" value="Retrovirus zinc finger-like domains"/>
    <property type="match status" value="2"/>
</dbReference>
<dbReference type="AlphaFoldDB" id="T0Q100"/>
<evidence type="ECO:0000256" key="6">
    <source>
        <dbReference type="ARBA" id="ARBA00022833"/>
    </source>
</evidence>
<organism evidence="12 13">
    <name type="scientific">Saprolegnia diclina (strain VS20)</name>
    <dbReference type="NCBI Taxonomy" id="1156394"/>
    <lineage>
        <taxon>Eukaryota</taxon>
        <taxon>Sar</taxon>
        <taxon>Stramenopiles</taxon>
        <taxon>Oomycota</taxon>
        <taxon>Saprolegniomycetes</taxon>
        <taxon>Saprolegniales</taxon>
        <taxon>Saprolegniaceae</taxon>
        <taxon>Saprolegnia</taxon>
    </lineage>
</organism>
<dbReference type="OrthoDB" id="16717at2759"/>
<comment type="subcellular location">
    <subcellularLocation>
        <location evidence="1">Nucleus</location>
    </subcellularLocation>
</comment>
<keyword evidence="6" id="KW-0862">Zinc</keyword>
<dbReference type="EMBL" id="JH767197">
    <property type="protein sequence ID" value="EQC28246.1"/>
    <property type="molecule type" value="Genomic_DNA"/>
</dbReference>
<dbReference type="STRING" id="1156394.T0Q100"/>
<dbReference type="InterPro" id="IPR025829">
    <property type="entry name" value="Zn_knuckle_CX2CX3GHX4C"/>
</dbReference>
<dbReference type="InterPro" id="IPR020472">
    <property type="entry name" value="WD40_PAC1"/>
</dbReference>
<feature type="region of interest" description="Disordered" evidence="10">
    <location>
        <begin position="1"/>
        <end position="28"/>
    </location>
</feature>
<dbReference type="GO" id="GO:0008270">
    <property type="term" value="F:zinc ion binding"/>
    <property type="evidence" value="ECO:0007669"/>
    <property type="project" value="UniProtKB-KW"/>
</dbReference>
<dbReference type="RefSeq" id="XP_008618395.1">
    <property type="nucleotide sequence ID" value="XM_008620173.1"/>
</dbReference>
<dbReference type="SMART" id="SM00343">
    <property type="entry name" value="ZnF_C2HC"/>
    <property type="match status" value="3"/>
</dbReference>
<dbReference type="InterPro" id="IPR036322">
    <property type="entry name" value="WD40_repeat_dom_sf"/>
</dbReference>
<keyword evidence="13" id="KW-1185">Reference proteome</keyword>
<dbReference type="InterPro" id="IPR001680">
    <property type="entry name" value="WD40_rpt"/>
</dbReference>
<name>T0Q100_SAPDV</name>
<dbReference type="FunFam" id="2.130.10.10:FF:000237">
    <property type="entry name" value="Flowering time control protein FY"/>
    <property type="match status" value="1"/>
</dbReference>
<dbReference type="Pfam" id="PF13696">
    <property type="entry name" value="zf-CCHC_2"/>
    <property type="match status" value="3"/>
</dbReference>
<evidence type="ECO:0000256" key="4">
    <source>
        <dbReference type="ARBA" id="ARBA00022737"/>
    </source>
</evidence>
<dbReference type="CDD" id="cd00200">
    <property type="entry name" value="WD40"/>
    <property type="match status" value="1"/>
</dbReference>
<dbReference type="GeneID" id="19954796"/>
<dbReference type="VEuPathDB" id="FungiDB:SDRG_14069"/>
<evidence type="ECO:0000256" key="5">
    <source>
        <dbReference type="ARBA" id="ARBA00022771"/>
    </source>
</evidence>
<evidence type="ECO:0000256" key="9">
    <source>
        <dbReference type="PROSITE-ProRule" id="PRU00221"/>
    </source>
</evidence>
<protein>
    <recommendedName>
        <fullName evidence="11">CCHC-type domain-containing protein</fullName>
    </recommendedName>
</protein>
<dbReference type="PANTHER" id="PTHR22836">
    <property type="entry name" value="WD40 REPEAT PROTEIN"/>
    <property type="match status" value="1"/>
</dbReference>
<keyword evidence="5 8" id="KW-0863">Zinc-finger</keyword>
<evidence type="ECO:0000256" key="2">
    <source>
        <dbReference type="ARBA" id="ARBA00022574"/>
    </source>
</evidence>
<reference evidence="12 13" key="1">
    <citation type="submission" date="2012-04" db="EMBL/GenBank/DDBJ databases">
        <title>The Genome Sequence of Saprolegnia declina VS20.</title>
        <authorList>
            <consortium name="The Broad Institute Genome Sequencing Platform"/>
            <person name="Russ C."/>
            <person name="Nusbaum C."/>
            <person name="Tyler B."/>
            <person name="van West P."/>
            <person name="Dieguez-Uribeondo J."/>
            <person name="de Bruijn I."/>
            <person name="Tripathy S."/>
            <person name="Jiang R."/>
            <person name="Young S.K."/>
            <person name="Zeng Q."/>
            <person name="Gargeya S."/>
            <person name="Fitzgerald M."/>
            <person name="Haas B."/>
            <person name="Abouelleil A."/>
            <person name="Alvarado L."/>
            <person name="Arachchi H.M."/>
            <person name="Berlin A."/>
            <person name="Chapman S.B."/>
            <person name="Goldberg J."/>
            <person name="Griggs A."/>
            <person name="Gujja S."/>
            <person name="Hansen M."/>
            <person name="Howarth C."/>
            <person name="Imamovic A."/>
            <person name="Larimer J."/>
            <person name="McCowen C."/>
            <person name="Montmayeur A."/>
            <person name="Murphy C."/>
            <person name="Neiman D."/>
            <person name="Pearson M."/>
            <person name="Priest M."/>
            <person name="Roberts A."/>
            <person name="Saif S."/>
            <person name="Shea T."/>
            <person name="Sisk P."/>
            <person name="Sykes S."/>
            <person name="Wortman J."/>
            <person name="Nusbaum C."/>
            <person name="Birren B."/>
        </authorList>
    </citation>
    <scope>NUCLEOTIDE SEQUENCE [LARGE SCALE GENOMIC DNA]</scope>
    <source>
        <strain evidence="12 13">VS20</strain>
    </source>
</reference>
<feature type="compositionally biased region" description="Basic and acidic residues" evidence="10">
    <location>
        <begin position="524"/>
        <end position="538"/>
    </location>
</feature>
<dbReference type="Gene3D" id="4.10.60.10">
    <property type="entry name" value="Zinc finger, CCHC-type"/>
    <property type="match status" value="3"/>
</dbReference>
<dbReference type="GO" id="GO:0005847">
    <property type="term" value="C:mRNA cleavage and polyadenylation specificity factor complex"/>
    <property type="evidence" value="ECO:0007669"/>
    <property type="project" value="TreeGrafter"/>
</dbReference>
<feature type="repeat" description="WD" evidence="9">
    <location>
        <begin position="356"/>
        <end position="388"/>
    </location>
</feature>
<evidence type="ECO:0000313" key="12">
    <source>
        <dbReference type="EMBL" id="EQC28246.1"/>
    </source>
</evidence>
<proteinExistence type="predicted"/>
<dbReference type="PROSITE" id="PS50158">
    <property type="entry name" value="ZF_CCHC"/>
    <property type="match status" value="3"/>
</dbReference>
<feature type="repeat" description="WD" evidence="9">
    <location>
        <begin position="312"/>
        <end position="354"/>
    </location>
</feature>
<feature type="compositionally biased region" description="Low complexity" evidence="10">
    <location>
        <begin position="553"/>
        <end position="564"/>
    </location>
</feature>
<evidence type="ECO:0000256" key="8">
    <source>
        <dbReference type="PROSITE-ProRule" id="PRU00047"/>
    </source>
</evidence>
<feature type="repeat" description="WD" evidence="9">
    <location>
        <begin position="228"/>
        <end position="269"/>
    </location>
</feature>
<evidence type="ECO:0000259" key="11">
    <source>
        <dbReference type="PROSITE" id="PS50158"/>
    </source>
</evidence>